<dbReference type="Proteomes" id="UP000722791">
    <property type="component" value="Unassembled WGS sequence"/>
</dbReference>
<dbReference type="AlphaFoldDB" id="A0A8J4GI11"/>
<gene>
    <name evidence="2" type="ORF">Vretimale_11419</name>
</gene>
<dbReference type="EMBL" id="BNCQ01000023">
    <property type="protein sequence ID" value="GIM07215.1"/>
    <property type="molecule type" value="Genomic_DNA"/>
</dbReference>
<feature type="compositionally biased region" description="Low complexity" evidence="1">
    <location>
        <begin position="214"/>
        <end position="226"/>
    </location>
</feature>
<feature type="region of interest" description="Disordered" evidence="1">
    <location>
        <begin position="214"/>
        <end position="260"/>
    </location>
</feature>
<comment type="caution">
    <text evidence="2">The sequence shown here is derived from an EMBL/GenBank/DDBJ whole genome shotgun (WGS) entry which is preliminary data.</text>
</comment>
<evidence type="ECO:0000313" key="2">
    <source>
        <dbReference type="EMBL" id="GIM07215.1"/>
    </source>
</evidence>
<name>A0A8J4GI11_9CHLO</name>
<reference evidence="2" key="1">
    <citation type="journal article" date="2021" name="Proc. Natl. Acad. Sci. U.S.A.">
        <title>Three genomes in the algal genus Volvox reveal the fate of a haploid sex-determining region after a transition to homothallism.</title>
        <authorList>
            <person name="Yamamoto K."/>
            <person name="Hamaji T."/>
            <person name="Kawai-Toyooka H."/>
            <person name="Matsuzaki R."/>
            <person name="Takahashi F."/>
            <person name="Nishimura Y."/>
            <person name="Kawachi M."/>
            <person name="Noguchi H."/>
            <person name="Minakuchi Y."/>
            <person name="Umen J.G."/>
            <person name="Toyoda A."/>
            <person name="Nozaki H."/>
        </authorList>
    </citation>
    <scope>NUCLEOTIDE SEQUENCE</scope>
    <source>
        <strain evidence="2">NIES-3785</strain>
    </source>
</reference>
<accession>A0A8J4GI11</accession>
<sequence>MRECLLGPLRSAPRDVQQAFVTAVAAMPDNELDFKMKIPLLEWARGARVPVSTIFDAASRAVATATRILENEAAEERNRISMARMEVGAMARLLAPLHLQLIGGGATAAVQGASAHMLAKAASLGLKTQADAAVLIRDLDRALAAASGQCGIDGWIEDKRTPISWGAKQLITRSTTTTTASAAASTAATCGHRSWVWHVLKWVGERLLEEMLTAAATPPSSSSPSAGGSGTGRRGDSASRDTSPMQPPLTVGAGAGAQSTDPRVMLKQLVERTGQFRGPELLPLACTLMDVVAHGEERRILGVRVWTQSSHERLRQEEGGGRRAGPAKGSLGEEESSRSALFNVRTSNFVSPSRRAVEGDSSTHSFALTDCLSLFLVPPLLCDCTAEGPSSAFVDSARQLLARAVLPEAGRAVSLASNDAWRSAEYRRSLR</sequence>
<feature type="compositionally biased region" description="Basic and acidic residues" evidence="1">
    <location>
        <begin position="312"/>
        <end position="321"/>
    </location>
</feature>
<feature type="region of interest" description="Disordered" evidence="1">
    <location>
        <begin position="312"/>
        <end position="337"/>
    </location>
</feature>
<organism evidence="2 3">
    <name type="scientific">Volvox reticuliferus</name>
    <dbReference type="NCBI Taxonomy" id="1737510"/>
    <lineage>
        <taxon>Eukaryota</taxon>
        <taxon>Viridiplantae</taxon>
        <taxon>Chlorophyta</taxon>
        <taxon>core chlorophytes</taxon>
        <taxon>Chlorophyceae</taxon>
        <taxon>CS clade</taxon>
        <taxon>Chlamydomonadales</taxon>
        <taxon>Volvocaceae</taxon>
        <taxon>Volvox</taxon>
    </lineage>
</organism>
<proteinExistence type="predicted"/>
<evidence type="ECO:0000256" key="1">
    <source>
        <dbReference type="SAM" id="MobiDB-lite"/>
    </source>
</evidence>
<evidence type="ECO:0000313" key="3">
    <source>
        <dbReference type="Proteomes" id="UP000722791"/>
    </source>
</evidence>
<protein>
    <submittedName>
        <fullName evidence="2">Uncharacterized protein</fullName>
    </submittedName>
</protein>